<dbReference type="EMBL" id="DVMU01000038">
    <property type="protein sequence ID" value="HIU33257.1"/>
    <property type="molecule type" value="Genomic_DNA"/>
</dbReference>
<reference evidence="1" key="1">
    <citation type="submission" date="2020-10" db="EMBL/GenBank/DDBJ databases">
        <authorList>
            <person name="Gilroy R."/>
        </authorList>
    </citation>
    <scope>NUCLEOTIDE SEQUENCE</scope>
    <source>
        <strain evidence="1">ChiHcec3-11533</strain>
    </source>
</reference>
<organism evidence="1 2">
    <name type="scientific">Candidatus Pullichristensenella excrementigallinarum</name>
    <dbReference type="NCBI Taxonomy" id="2840907"/>
    <lineage>
        <taxon>Bacteria</taxon>
        <taxon>Bacillati</taxon>
        <taxon>Bacillota</taxon>
        <taxon>Clostridia</taxon>
        <taxon>Candidatus Pullichristensenella</taxon>
    </lineage>
</organism>
<evidence type="ECO:0000313" key="1">
    <source>
        <dbReference type="EMBL" id="HIU33257.1"/>
    </source>
</evidence>
<dbReference type="Proteomes" id="UP000824072">
    <property type="component" value="Unassembled WGS sequence"/>
</dbReference>
<reference evidence="1" key="2">
    <citation type="journal article" date="2021" name="PeerJ">
        <title>Extensive microbial diversity within the chicken gut microbiome revealed by metagenomics and culture.</title>
        <authorList>
            <person name="Gilroy R."/>
            <person name="Ravi A."/>
            <person name="Getino M."/>
            <person name="Pursley I."/>
            <person name="Horton D.L."/>
            <person name="Alikhan N.F."/>
            <person name="Baker D."/>
            <person name="Gharbi K."/>
            <person name="Hall N."/>
            <person name="Watson M."/>
            <person name="Adriaenssens E.M."/>
            <person name="Foster-Nyarko E."/>
            <person name="Jarju S."/>
            <person name="Secka A."/>
            <person name="Antonio M."/>
            <person name="Oren A."/>
            <person name="Chaudhuri R.R."/>
            <person name="La Ragione R."/>
            <person name="Hildebrand F."/>
            <person name="Pallen M.J."/>
        </authorList>
    </citation>
    <scope>NUCLEOTIDE SEQUENCE</scope>
    <source>
        <strain evidence="1">ChiHcec3-11533</strain>
    </source>
</reference>
<name>A0A9D1I9P9_9FIRM</name>
<gene>
    <name evidence="1" type="ORF">IAB02_01715</name>
</gene>
<comment type="caution">
    <text evidence="1">The sequence shown here is derived from an EMBL/GenBank/DDBJ whole genome shotgun (WGS) entry which is preliminary data.</text>
</comment>
<dbReference type="AlphaFoldDB" id="A0A9D1I9P9"/>
<accession>A0A9D1I9P9</accession>
<protein>
    <recommendedName>
        <fullName evidence="3">Phage tail tape measure protein</fullName>
    </recommendedName>
</protein>
<proteinExistence type="predicted"/>
<evidence type="ECO:0000313" key="2">
    <source>
        <dbReference type="Proteomes" id="UP000824072"/>
    </source>
</evidence>
<evidence type="ECO:0008006" key="3">
    <source>
        <dbReference type="Google" id="ProtNLM"/>
    </source>
</evidence>
<sequence>MTLETLSIRFVAEVGQARGQIMGLVQDLRVLDAQASRAYSAGLQLSQGLARGIRAGKSGVVNAAKDVANAAVRAIRQLLQIRSPSRVAIEMGGRLSEGFALGILRDAGETYRAAGRLSSGAARGLEGVRTEGLSGSVQKALEEFEMVVPLNVDGVKLGEAAIRGINAVTAASGRFGIRI</sequence>